<protein>
    <submittedName>
        <fullName evidence="14">Cation/acetate symporter ActP</fullName>
    </submittedName>
</protein>
<keyword evidence="8" id="KW-0915">Sodium</keyword>
<keyword evidence="9" id="KW-0406">Ion transport</keyword>
<feature type="transmembrane region" description="Helical" evidence="13">
    <location>
        <begin position="233"/>
        <end position="251"/>
    </location>
</feature>
<feature type="transmembrane region" description="Helical" evidence="13">
    <location>
        <begin position="45"/>
        <end position="70"/>
    </location>
</feature>
<evidence type="ECO:0000256" key="13">
    <source>
        <dbReference type="SAM" id="Phobius"/>
    </source>
</evidence>
<keyword evidence="11" id="KW-0739">Sodium transport</keyword>
<evidence type="ECO:0000256" key="1">
    <source>
        <dbReference type="ARBA" id="ARBA00004651"/>
    </source>
</evidence>
<feature type="transmembrane region" description="Helical" evidence="13">
    <location>
        <begin position="436"/>
        <end position="454"/>
    </location>
</feature>
<dbReference type="Gene3D" id="1.20.1730.10">
    <property type="entry name" value="Sodium/glucose cotransporter"/>
    <property type="match status" value="1"/>
</dbReference>
<keyword evidence="5 13" id="KW-0812">Transmembrane</keyword>
<evidence type="ECO:0000256" key="9">
    <source>
        <dbReference type="ARBA" id="ARBA00023065"/>
    </source>
</evidence>
<keyword evidence="4" id="KW-1003">Cell membrane</keyword>
<evidence type="ECO:0000256" key="5">
    <source>
        <dbReference type="ARBA" id="ARBA00022692"/>
    </source>
</evidence>
<evidence type="ECO:0000256" key="4">
    <source>
        <dbReference type="ARBA" id="ARBA00022475"/>
    </source>
</evidence>
<feature type="transmembrane region" description="Helical" evidence="13">
    <location>
        <begin position="401"/>
        <end position="424"/>
    </location>
</feature>
<feature type="transmembrane region" description="Helical" evidence="13">
    <location>
        <begin position="329"/>
        <end position="358"/>
    </location>
</feature>
<dbReference type="Proteomes" id="UP001208689">
    <property type="component" value="Chromosome"/>
</dbReference>
<dbReference type="InterPro" id="IPR001734">
    <property type="entry name" value="Na/solute_symporter"/>
</dbReference>
<evidence type="ECO:0000256" key="12">
    <source>
        <dbReference type="RuleBase" id="RU362091"/>
    </source>
</evidence>
<feature type="transmembrane region" description="Helical" evidence="13">
    <location>
        <begin position="460"/>
        <end position="478"/>
    </location>
</feature>
<organism evidence="14 15">
    <name type="scientific">Candidatus Lokiarchaeum ossiferum</name>
    <dbReference type="NCBI Taxonomy" id="2951803"/>
    <lineage>
        <taxon>Archaea</taxon>
        <taxon>Promethearchaeati</taxon>
        <taxon>Promethearchaeota</taxon>
        <taxon>Promethearchaeia</taxon>
        <taxon>Promethearchaeales</taxon>
        <taxon>Promethearchaeaceae</taxon>
        <taxon>Candidatus Lokiarchaeum</taxon>
    </lineage>
</organism>
<accession>A0ABY6HQJ9</accession>
<feature type="transmembrane region" description="Helical" evidence="13">
    <location>
        <begin position="182"/>
        <end position="202"/>
    </location>
</feature>
<dbReference type="PANTHER" id="PTHR48086">
    <property type="entry name" value="SODIUM/PROLINE SYMPORTER-RELATED"/>
    <property type="match status" value="1"/>
</dbReference>
<feature type="transmembrane region" description="Helical" evidence="13">
    <location>
        <begin position="126"/>
        <end position="151"/>
    </location>
</feature>
<feature type="transmembrane region" description="Helical" evidence="13">
    <location>
        <begin position="6"/>
        <end position="24"/>
    </location>
</feature>
<dbReference type="PROSITE" id="PS50283">
    <property type="entry name" value="NA_SOLUT_SYMP_3"/>
    <property type="match status" value="1"/>
</dbReference>
<evidence type="ECO:0000256" key="6">
    <source>
        <dbReference type="ARBA" id="ARBA00022847"/>
    </source>
</evidence>
<dbReference type="InterPro" id="IPR038377">
    <property type="entry name" value="Na/Glc_symporter_sf"/>
</dbReference>
<dbReference type="PANTHER" id="PTHR48086:SF3">
    <property type="entry name" value="SODIUM_PROLINE SYMPORTER"/>
    <property type="match status" value="1"/>
</dbReference>
<evidence type="ECO:0000256" key="11">
    <source>
        <dbReference type="ARBA" id="ARBA00023201"/>
    </source>
</evidence>
<keyword evidence="7 13" id="KW-1133">Transmembrane helix</keyword>
<feature type="transmembrane region" description="Helical" evidence="13">
    <location>
        <begin position="76"/>
        <end position="95"/>
    </location>
</feature>
<comment type="subcellular location">
    <subcellularLocation>
        <location evidence="1">Cell membrane</location>
        <topology evidence="1">Multi-pass membrane protein</topology>
    </subcellularLocation>
</comment>
<proteinExistence type="inferred from homology"/>
<dbReference type="EMBL" id="CP104013">
    <property type="protein sequence ID" value="UYP44836.1"/>
    <property type="molecule type" value="Genomic_DNA"/>
</dbReference>
<dbReference type="InterPro" id="IPR050277">
    <property type="entry name" value="Sodium:Solute_Symporter"/>
</dbReference>
<evidence type="ECO:0000256" key="10">
    <source>
        <dbReference type="ARBA" id="ARBA00023136"/>
    </source>
</evidence>
<evidence type="ECO:0000313" key="14">
    <source>
        <dbReference type="EMBL" id="UYP44836.1"/>
    </source>
</evidence>
<feature type="transmembrane region" description="Helical" evidence="13">
    <location>
        <begin position="378"/>
        <end position="395"/>
    </location>
</feature>
<name>A0ABY6HQJ9_9ARCH</name>
<gene>
    <name evidence="14" type="ORF">NEF87_001121</name>
</gene>
<keyword evidence="15" id="KW-1185">Reference proteome</keyword>
<keyword evidence="10 13" id="KW-0472">Membrane</keyword>
<keyword evidence="3" id="KW-0813">Transport</keyword>
<feature type="transmembrane region" description="Helical" evidence="13">
    <location>
        <begin position="157"/>
        <end position="175"/>
    </location>
</feature>
<feature type="transmembrane region" description="Helical" evidence="13">
    <location>
        <begin position="272"/>
        <end position="296"/>
    </location>
</feature>
<reference evidence="14" key="1">
    <citation type="submission" date="2022-09" db="EMBL/GenBank/DDBJ databases">
        <title>Actin cytoskeleton and complex cell architecture in an #Asgard archaeon.</title>
        <authorList>
            <person name="Ponce Toledo R.I."/>
            <person name="Schleper C."/>
            <person name="Rodrigues Oliveira T."/>
            <person name="Wollweber F."/>
            <person name="Xu J."/>
            <person name="Rittmann S."/>
            <person name="Klingl A."/>
            <person name="Pilhofer M."/>
        </authorList>
    </citation>
    <scope>NUCLEOTIDE SEQUENCE</scope>
    <source>
        <strain evidence="14">B-35</strain>
    </source>
</reference>
<sequence length="486" mass="52878">MSIEILKIVVIVLYAGIILYVGIIGKRKTKSTEDLLFGGGKIGALMSAFSYGTAYFSAVLFIGFAGQIGWNYGLSGLWIALINALVGVFGAWMIIGWRMKSASLQYNAQTLGEFLEGRYQNSHLRIISTFAIFIFLIPYSAAVFMGLSYLFQFNFNIPYEIAVIVMGVFTTFYLVMGGYKSVAIIDVIFGSIMLVGVSVLLYSTSSTAGGFEEILSKLNAIDPKLTATVGPPGLWSLFSLIFLTSIAPFAMPQLLQKFVSIKDRKSIKKGAIASTIFALIIGGVAYFVGATTRILITPEEFPEAFNLDSGTPIYDRLMPELLGHVVPDFLSILLLLLILAASMSSLASMVLTSSSTFVKDIYLKLQKEEIEDRKVKKISRLASVIFVILAVVLALGNFDSIVMIMSLSWGALGSVFLGPVIWGLYGKPSIFTKFEALFASIFGLGTCFLLAIVGRPTPEAGTIGMLVSFCTPILLACIRKIQQKQQ</sequence>
<evidence type="ECO:0000256" key="8">
    <source>
        <dbReference type="ARBA" id="ARBA00023053"/>
    </source>
</evidence>
<dbReference type="Pfam" id="PF00474">
    <property type="entry name" value="SSF"/>
    <property type="match status" value="1"/>
</dbReference>
<evidence type="ECO:0000256" key="7">
    <source>
        <dbReference type="ARBA" id="ARBA00022989"/>
    </source>
</evidence>
<evidence type="ECO:0000256" key="3">
    <source>
        <dbReference type="ARBA" id="ARBA00022448"/>
    </source>
</evidence>
<evidence type="ECO:0000313" key="15">
    <source>
        <dbReference type="Proteomes" id="UP001208689"/>
    </source>
</evidence>
<evidence type="ECO:0000256" key="2">
    <source>
        <dbReference type="ARBA" id="ARBA00006434"/>
    </source>
</evidence>
<keyword evidence="6" id="KW-0769">Symport</keyword>
<comment type="similarity">
    <text evidence="2 12">Belongs to the sodium:solute symporter (SSF) (TC 2.A.21) family.</text>
</comment>